<gene>
    <name evidence="1" type="ORF">QMA01_07315</name>
</gene>
<organism evidence="1 2">
    <name type="scientific">Planococcus notacanthi</name>
    <dbReference type="NCBI Taxonomy" id="3035188"/>
    <lineage>
        <taxon>Bacteria</taxon>
        <taxon>Bacillati</taxon>
        <taxon>Bacillota</taxon>
        <taxon>Bacilli</taxon>
        <taxon>Bacillales</taxon>
        <taxon>Caryophanaceae</taxon>
        <taxon>Planococcus</taxon>
    </lineage>
</organism>
<evidence type="ECO:0000313" key="1">
    <source>
        <dbReference type="EMBL" id="MDN3427101.1"/>
    </source>
</evidence>
<protein>
    <submittedName>
        <fullName evidence="1">Uncharacterized protein</fullName>
    </submittedName>
</protein>
<dbReference type="RefSeq" id="WP_290187039.1">
    <property type="nucleotide sequence ID" value="NZ_JASDCQ010000001.1"/>
</dbReference>
<proteinExistence type="predicted"/>
<accession>A0ABT7ZIW9</accession>
<evidence type="ECO:0000313" key="2">
    <source>
        <dbReference type="Proteomes" id="UP001225873"/>
    </source>
</evidence>
<dbReference type="Proteomes" id="UP001225873">
    <property type="component" value="Unassembled WGS sequence"/>
</dbReference>
<keyword evidence="2" id="KW-1185">Reference proteome</keyword>
<dbReference type="EMBL" id="JASDCQ010000001">
    <property type="protein sequence ID" value="MDN3427101.1"/>
    <property type="molecule type" value="Genomic_DNA"/>
</dbReference>
<sequence>MKKNILTAGANRIFIANYFKTGKNNKLIQNVFHKENGEKGIWIWEDEEFTSFTAFESVSGTDKATRYTDPKYVNSSSFDFRFAEDSPIKGIFE</sequence>
<reference evidence="1 2" key="1">
    <citation type="submission" date="2023-03" db="EMBL/GenBank/DDBJ databases">
        <authorList>
            <person name="Uniacke-Lowe S."/>
            <person name="Ross P."/>
            <person name="Hill C."/>
        </authorList>
    </citation>
    <scope>NUCLEOTIDE SEQUENCE [LARGE SCALE GENOMIC DNA]</scope>
    <source>
        <strain evidence="1 2">APC 4016</strain>
    </source>
</reference>
<name>A0ABT7ZIW9_9BACL</name>
<comment type="caution">
    <text evidence="1">The sequence shown here is derived from an EMBL/GenBank/DDBJ whole genome shotgun (WGS) entry which is preliminary data.</text>
</comment>